<sequence>MAAASSSSSSRRSANFSFLDLDAKDTFDQAERYATHIDCKNFVVEFGPEHARIAYDFDDSQIEELLNAKRDEAQYPVRWINIWTANDPHNKALTGRIGEHYGLSRRLTSLMTRSRKKPATTQPKGKDTIVSVSRKSNDIEQAIPSPAKSIRLNSLSPNGNLAKSPSSATASLGNDGQDFVMNMRTTVNYSDIDLTPKALCIGAHWLHRRPDYGEQMADVQADKNSIIPPRHFCWLAVTCDNTVISIHDEPNCEAPKSNEALQVEEIKNMRLNTSTVLIQISKHGFNRFDDQPLSQAGVRQYLQDMSHPREQGEASEEHVDLAAEGTSNLFYYLFEDYVAAMPLSISGRKLMDITPKILNSATRKSRTKASEIIPALHYLTKDLRELKHLFEGYRYIISKIMITSDKNLESIQRRNIGRLSRMNTTMSDISNETEHQRVMPVRNRKVFLADSAINRFDRLADRLRWLMINTIDGYLDEIQALSTTYFNLTQQKDSSATARLTRSATLLAKLSVFFLPISFITGYFSIQIEDLYKWWDGNTYWYTFAVVATISFLSLFFFSRLLMFFSDVLDEWAEKILGLIRTLAEKVPILKYKRNVEDDDDD</sequence>
<dbReference type="PANTHER" id="PTHR46494">
    <property type="entry name" value="CORA FAMILY METAL ION TRANSPORTER (EUROFUNG)"/>
    <property type="match status" value="1"/>
</dbReference>
<feature type="region of interest" description="Disordered" evidence="2">
    <location>
        <begin position="143"/>
        <end position="174"/>
    </location>
</feature>
<dbReference type="Pfam" id="PF01544">
    <property type="entry name" value="CorA"/>
    <property type="match status" value="1"/>
</dbReference>
<dbReference type="Proteomes" id="UP001390339">
    <property type="component" value="Unassembled WGS sequence"/>
</dbReference>
<keyword evidence="3" id="KW-0812">Transmembrane</keyword>
<keyword evidence="3" id="KW-0472">Membrane</keyword>
<organism evidence="4 5">
    <name type="scientific">Apiospora arundinis</name>
    <dbReference type="NCBI Taxonomy" id="335852"/>
    <lineage>
        <taxon>Eukaryota</taxon>
        <taxon>Fungi</taxon>
        <taxon>Dikarya</taxon>
        <taxon>Ascomycota</taxon>
        <taxon>Pezizomycotina</taxon>
        <taxon>Sordariomycetes</taxon>
        <taxon>Xylariomycetidae</taxon>
        <taxon>Amphisphaeriales</taxon>
        <taxon>Apiosporaceae</taxon>
        <taxon>Apiospora</taxon>
    </lineage>
</organism>
<evidence type="ECO:0000256" key="1">
    <source>
        <dbReference type="ARBA" id="ARBA00004651"/>
    </source>
</evidence>
<name>A0ABR2J606_9PEZI</name>
<feature type="transmembrane region" description="Helical" evidence="3">
    <location>
        <begin position="506"/>
        <end position="528"/>
    </location>
</feature>
<feature type="transmembrane region" description="Helical" evidence="3">
    <location>
        <begin position="540"/>
        <end position="558"/>
    </location>
</feature>
<dbReference type="InterPro" id="IPR002523">
    <property type="entry name" value="MgTranspt_CorA/ZnTranspt_ZntB"/>
</dbReference>
<proteinExistence type="predicted"/>
<keyword evidence="5" id="KW-1185">Reference proteome</keyword>
<dbReference type="Gene3D" id="1.20.58.340">
    <property type="entry name" value="Magnesium transport protein CorA, transmembrane region"/>
    <property type="match status" value="1"/>
</dbReference>
<dbReference type="EMBL" id="JAPCWZ010000003">
    <property type="protein sequence ID" value="KAK8873213.1"/>
    <property type="molecule type" value="Genomic_DNA"/>
</dbReference>
<gene>
    <name evidence="4" type="ORF">PGQ11_003727</name>
</gene>
<reference evidence="4 5" key="1">
    <citation type="journal article" date="2024" name="IMA Fungus">
        <title>Apiospora arundinis, a panoply of carbohydrate-active enzymes and secondary metabolites.</title>
        <authorList>
            <person name="Sorensen T."/>
            <person name="Petersen C."/>
            <person name="Muurmann A.T."/>
            <person name="Christiansen J.V."/>
            <person name="Brundto M.L."/>
            <person name="Overgaard C.K."/>
            <person name="Boysen A.T."/>
            <person name="Wollenberg R.D."/>
            <person name="Larsen T.O."/>
            <person name="Sorensen J.L."/>
            <person name="Nielsen K.L."/>
            <person name="Sondergaard T.E."/>
        </authorList>
    </citation>
    <scope>NUCLEOTIDE SEQUENCE [LARGE SCALE GENOMIC DNA]</scope>
    <source>
        <strain evidence="4 5">AAU 773</strain>
    </source>
</reference>
<protein>
    <submittedName>
        <fullName evidence="4">Uncharacterized protein</fullName>
    </submittedName>
</protein>
<keyword evidence="3" id="KW-1133">Transmembrane helix</keyword>
<accession>A0ABR2J606</accession>
<evidence type="ECO:0000256" key="3">
    <source>
        <dbReference type="SAM" id="Phobius"/>
    </source>
</evidence>
<evidence type="ECO:0000313" key="5">
    <source>
        <dbReference type="Proteomes" id="UP001390339"/>
    </source>
</evidence>
<comment type="caution">
    <text evidence="4">The sequence shown here is derived from an EMBL/GenBank/DDBJ whole genome shotgun (WGS) entry which is preliminary data.</text>
</comment>
<dbReference type="PANTHER" id="PTHR46494:SF1">
    <property type="entry name" value="CORA FAMILY METAL ION TRANSPORTER (EUROFUNG)"/>
    <property type="match status" value="1"/>
</dbReference>
<evidence type="ECO:0000313" key="4">
    <source>
        <dbReference type="EMBL" id="KAK8873213.1"/>
    </source>
</evidence>
<evidence type="ECO:0000256" key="2">
    <source>
        <dbReference type="SAM" id="MobiDB-lite"/>
    </source>
</evidence>
<comment type="subcellular location">
    <subcellularLocation>
        <location evidence="1">Cell membrane</location>
        <topology evidence="1">Multi-pass membrane protein</topology>
    </subcellularLocation>
</comment>
<feature type="compositionally biased region" description="Polar residues" evidence="2">
    <location>
        <begin position="151"/>
        <end position="174"/>
    </location>
</feature>